<proteinExistence type="predicted"/>
<accession>A0A2H3JDW7</accession>
<sequence>MTRPECGPDVVRTEAPLSALLAPRRRIPGCRRGSARRRRGLRPPASHCARGTCSMPAPLPSRGRQMFAREPSCTGDGAVGLPDSVRPLAPASESARCRCSWRSRGVIFVEPTRMECIPGVVAAMLPLLGVRVPCQSRGARVRSDWYINTRQRAASGADSAKQAGSPRHTCPALTRRSRFSAMCLPRRTSRTGTTPLICSPRAPDAQLARRSCAADASIAQCRTETPRTTLESTVWVLATGDFLGPLASDPRCPCSSTERHTCVASPARRPDPNPRPSVAARQHPAPTPAPDGAPARGRAANGQNAWPLPAFSFPGPGGGCAPARTRVAAAEGAPCVVSGGVDGRRACAIALVHMTCFRRLMLGSGGAHPGEFSRSYCAAR</sequence>
<gene>
    <name evidence="2" type="ORF">WOLCODRAFT_139636</name>
</gene>
<feature type="region of interest" description="Disordered" evidence="1">
    <location>
        <begin position="263"/>
        <end position="308"/>
    </location>
</feature>
<name>A0A2H3JDW7_WOLCO</name>
<dbReference type="Proteomes" id="UP000218811">
    <property type="component" value="Unassembled WGS sequence"/>
</dbReference>
<dbReference type="AlphaFoldDB" id="A0A2H3JDW7"/>
<organism evidence="2 3">
    <name type="scientific">Wolfiporia cocos (strain MD-104)</name>
    <name type="common">Brown rot fungus</name>
    <dbReference type="NCBI Taxonomy" id="742152"/>
    <lineage>
        <taxon>Eukaryota</taxon>
        <taxon>Fungi</taxon>
        <taxon>Dikarya</taxon>
        <taxon>Basidiomycota</taxon>
        <taxon>Agaricomycotina</taxon>
        <taxon>Agaricomycetes</taxon>
        <taxon>Polyporales</taxon>
        <taxon>Phaeolaceae</taxon>
        <taxon>Wolfiporia</taxon>
    </lineage>
</organism>
<evidence type="ECO:0000313" key="3">
    <source>
        <dbReference type="Proteomes" id="UP000218811"/>
    </source>
</evidence>
<evidence type="ECO:0000256" key="1">
    <source>
        <dbReference type="SAM" id="MobiDB-lite"/>
    </source>
</evidence>
<keyword evidence="3" id="KW-1185">Reference proteome</keyword>
<reference evidence="2 3" key="1">
    <citation type="journal article" date="2012" name="Science">
        <title>The Paleozoic origin of enzymatic lignin decomposition reconstructed from 31 fungal genomes.</title>
        <authorList>
            <person name="Floudas D."/>
            <person name="Binder M."/>
            <person name="Riley R."/>
            <person name="Barry K."/>
            <person name="Blanchette R.A."/>
            <person name="Henrissat B."/>
            <person name="Martinez A.T."/>
            <person name="Otillar R."/>
            <person name="Spatafora J.W."/>
            <person name="Yadav J.S."/>
            <person name="Aerts A."/>
            <person name="Benoit I."/>
            <person name="Boyd A."/>
            <person name="Carlson A."/>
            <person name="Copeland A."/>
            <person name="Coutinho P.M."/>
            <person name="de Vries R.P."/>
            <person name="Ferreira P."/>
            <person name="Findley K."/>
            <person name="Foster B."/>
            <person name="Gaskell J."/>
            <person name="Glotzer D."/>
            <person name="Gorecki P."/>
            <person name="Heitman J."/>
            <person name="Hesse C."/>
            <person name="Hori C."/>
            <person name="Igarashi K."/>
            <person name="Jurgens J.A."/>
            <person name="Kallen N."/>
            <person name="Kersten P."/>
            <person name="Kohler A."/>
            <person name="Kuees U."/>
            <person name="Kumar T.K.A."/>
            <person name="Kuo A."/>
            <person name="LaButti K."/>
            <person name="Larrondo L.F."/>
            <person name="Lindquist E."/>
            <person name="Ling A."/>
            <person name="Lombard V."/>
            <person name="Lucas S."/>
            <person name="Lundell T."/>
            <person name="Martin R."/>
            <person name="McLaughlin D.J."/>
            <person name="Morgenstern I."/>
            <person name="Morin E."/>
            <person name="Murat C."/>
            <person name="Nagy L.G."/>
            <person name="Nolan M."/>
            <person name="Ohm R.A."/>
            <person name="Patyshakuliyeva A."/>
            <person name="Rokas A."/>
            <person name="Ruiz-Duenas F.J."/>
            <person name="Sabat G."/>
            <person name="Salamov A."/>
            <person name="Samejima M."/>
            <person name="Schmutz J."/>
            <person name="Slot J.C."/>
            <person name="St John F."/>
            <person name="Stenlid J."/>
            <person name="Sun H."/>
            <person name="Sun S."/>
            <person name="Syed K."/>
            <person name="Tsang A."/>
            <person name="Wiebenga A."/>
            <person name="Young D."/>
            <person name="Pisabarro A."/>
            <person name="Eastwood D.C."/>
            <person name="Martin F."/>
            <person name="Cullen D."/>
            <person name="Grigoriev I.V."/>
            <person name="Hibbett D.S."/>
        </authorList>
    </citation>
    <scope>NUCLEOTIDE SEQUENCE [LARGE SCALE GENOMIC DNA]</scope>
    <source>
        <strain evidence="2 3">MD-104</strain>
    </source>
</reference>
<protein>
    <submittedName>
        <fullName evidence="2">Uncharacterized protein</fullName>
    </submittedName>
</protein>
<evidence type="ECO:0000313" key="2">
    <source>
        <dbReference type="EMBL" id="PCH34894.1"/>
    </source>
</evidence>
<dbReference type="EMBL" id="KB467832">
    <property type="protein sequence ID" value="PCH34894.1"/>
    <property type="molecule type" value="Genomic_DNA"/>
</dbReference>